<dbReference type="EMBL" id="JAVIJP010000027">
    <property type="protein sequence ID" value="KAL3635640.1"/>
    <property type="molecule type" value="Genomic_DNA"/>
</dbReference>
<evidence type="ECO:0000313" key="1">
    <source>
        <dbReference type="EMBL" id="KAL3635640.1"/>
    </source>
</evidence>
<accession>A0ABD3D050</accession>
<gene>
    <name evidence="1" type="ORF">CASFOL_020187</name>
</gene>
<dbReference type="Proteomes" id="UP001632038">
    <property type="component" value="Unassembled WGS sequence"/>
</dbReference>
<evidence type="ECO:0000313" key="2">
    <source>
        <dbReference type="Proteomes" id="UP001632038"/>
    </source>
</evidence>
<proteinExistence type="predicted"/>
<reference evidence="2" key="1">
    <citation type="journal article" date="2024" name="IScience">
        <title>Strigolactones Initiate the Formation of Haustorium-like Structures in Castilleja.</title>
        <authorList>
            <person name="Buerger M."/>
            <person name="Peterson D."/>
            <person name="Chory J."/>
        </authorList>
    </citation>
    <scope>NUCLEOTIDE SEQUENCE [LARGE SCALE GENOMIC DNA]</scope>
</reference>
<dbReference type="PANTHER" id="PTHR18898:SF2">
    <property type="entry name" value="NUCLEOPROTEIN TPR"/>
    <property type="match status" value="1"/>
</dbReference>
<dbReference type="PANTHER" id="PTHR18898">
    <property type="entry name" value="NUCLEOPROTEIN TPR-RELATED"/>
    <property type="match status" value="1"/>
</dbReference>
<keyword evidence="2" id="KW-1185">Reference proteome</keyword>
<comment type="caution">
    <text evidence="1">The sequence shown here is derived from an EMBL/GenBank/DDBJ whole genome shotgun (WGS) entry which is preliminary data.</text>
</comment>
<name>A0ABD3D050_9LAMI</name>
<organism evidence="1 2">
    <name type="scientific">Castilleja foliolosa</name>
    <dbReference type="NCBI Taxonomy" id="1961234"/>
    <lineage>
        <taxon>Eukaryota</taxon>
        <taxon>Viridiplantae</taxon>
        <taxon>Streptophyta</taxon>
        <taxon>Embryophyta</taxon>
        <taxon>Tracheophyta</taxon>
        <taxon>Spermatophyta</taxon>
        <taxon>Magnoliopsida</taxon>
        <taxon>eudicotyledons</taxon>
        <taxon>Gunneridae</taxon>
        <taxon>Pentapetalae</taxon>
        <taxon>asterids</taxon>
        <taxon>lamiids</taxon>
        <taxon>Lamiales</taxon>
        <taxon>Orobanchaceae</taxon>
        <taxon>Pedicularideae</taxon>
        <taxon>Castillejinae</taxon>
        <taxon>Castilleja</taxon>
    </lineage>
</organism>
<dbReference type="AlphaFoldDB" id="A0ABD3D050"/>
<sequence length="107" mass="12032">MVEDDRAIVPMIPAGVSGTALAASLLRDGWTLAQMYVKYQEAVDALRHEQLGRKQTQALLERVLYEIEEKAGVIIDEREEHEKLIEGYSALDQKLQHSLSEHSASEI</sequence>
<protein>
    <submittedName>
        <fullName evidence="1">Uncharacterized protein</fullName>
    </submittedName>
</protein>